<dbReference type="Pfam" id="PF20147">
    <property type="entry name" value="Crinkler"/>
    <property type="match status" value="1"/>
</dbReference>
<feature type="signal peptide" evidence="4">
    <location>
        <begin position="1"/>
        <end position="20"/>
    </location>
</feature>
<reference evidence="6" key="1">
    <citation type="submission" date="2023-08" db="EMBL/GenBank/DDBJ databases">
        <authorList>
            <person name="Chen Y."/>
            <person name="Shah S."/>
            <person name="Dougan E. K."/>
            <person name="Thang M."/>
            <person name="Chan C."/>
        </authorList>
    </citation>
    <scope>NUCLEOTIDE SEQUENCE</scope>
</reference>
<dbReference type="AlphaFoldDB" id="A0AA36MQH0"/>
<keyword evidence="7" id="KW-1185">Reference proteome</keyword>
<protein>
    <recommendedName>
        <fullName evidence="5">Crinkler effector protein N-terminal domain-containing protein</fullName>
    </recommendedName>
</protein>
<comment type="subcellular location">
    <subcellularLocation>
        <location evidence="1">Host cell</location>
    </subcellularLocation>
    <subcellularLocation>
        <location evidence="2">Secreted</location>
    </subcellularLocation>
</comment>
<feature type="domain" description="Crinkler effector protein N-terminal" evidence="5">
    <location>
        <begin position="390"/>
        <end position="439"/>
    </location>
</feature>
<evidence type="ECO:0000256" key="1">
    <source>
        <dbReference type="ARBA" id="ARBA00004340"/>
    </source>
</evidence>
<comment type="caution">
    <text evidence="6">The sequence shown here is derived from an EMBL/GenBank/DDBJ whole genome shotgun (WGS) entry which is preliminary data.</text>
</comment>
<proteinExistence type="predicted"/>
<evidence type="ECO:0000256" key="2">
    <source>
        <dbReference type="ARBA" id="ARBA00004613"/>
    </source>
</evidence>
<dbReference type="GO" id="GO:0005576">
    <property type="term" value="C:extracellular region"/>
    <property type="evidence" value="ECO:0007669"/>
    <property type="project" value="UniProtKB-SubCell"/>
</dbReference>
<keyword evidence="3" id="KW-0964">Secreted</keyword>
<evidence type="ECO:0000259" key="5">
    <source>
        <dbReference type="Pfam" id="PF20147"/>
    </source>
</evidence>
<dbReference type="Proteomes" id="UP001178507">
    <property type="component" value="Unassembled WGS sequence"/>
</dbReference>
<organism evidence="6 7">
    <name type="scientific">Effrenium voratum</name>
    <dbReference type="NCBI Taxonomy" id="2562239"/>
    <lineage>
        <taxon>Eukaryota</taxon>
        <taxon>Sar</taxon>
        <taxon>Alveolata</taxon>
        <taxon>Dinophyceae</taxon>
        <taxon>Suessiales</taxon>
        <taxon>Symbiodiniaceae</taxon>
        <taxon>Effrenium</taxon>
    </lineage>
</organism>
<evidence type="ECO:0000256" key="4">
    <source>
        <dbReference type="SAM" id="SignalP"/>
    </source>
</evidence>
<evidence type="ECO:0000313" key="7">
    <source>
        <dbReference type="Proteomes" id="UP001178507"/>
    </source>
</evidence>
<evidence type="ECO:0000313" key="6">
    <source>
        <dbReference type="EMBL" id="CAJ1376288.1"/>
    </source>
</evidence>
<sequence>MSRPRSRAMVALALTLTATSHFFNLRCFVQPSARYPTRPAGCSHVCYAFPGAESLVAAINNGFTAVENANKVPQFGDLLQKWSSVMPGAKLKLEVDKSSEAEVLKHVEKLCKEIAHEVDNNKTISVLGMSQQRQVTLGTRVVDGTPFQKLMTKVLAVNRSGCTAVHAEPGVGKSIASLRALPAGRVSKNYTVLLDGGFCAEMMRFFRVTSFDLVVGVARLVFPALTQAGVCMNMIFDNGVEEDEDFHKSRTEWISLLKAAYESGHHLIVVTQSEALAMKIGSLNGERSRVSAEQEAPVKYRWAKEQAREYLGYLLEARNIQPEAVDVDKLLSSCSIPDVYGGWKPIAMSNYLDFNETPVVLSSAAPQPPPAVWVCQLGSPDGKDFEIVGNAFKITASVSDVDDLKEAIKQKNPNTVSCDAYQLDIYHQEDGRWVKEAKMSASLRDTDEADCYGFMLPAGAAGAA</sequence>
<keyword evidence="4" id="KW-0732">Signal</keyword>
<dbReference type="GO" id="GO:0043657">
    <property type="term" value="C:host cell"/>
    <property type="evidence" value="ECO:0007669"/>
    <property type="project" value="UniProtKB-SubCell"/>
</dbReference>
<accession>A0AA36MQH0</accession>
<evidence type="ECO:0000256" key="3">
    <source>
        <dbReference type="ARBA" id="ARBA00022525"/>
    </source>
</evidence>
<dbReference type="InterPro" id="IPR045379">
    <property type="entry name" value="Crinkler_N"/>
</dbReference>
<feature type="chain" id="PRO_5041393328" description="Crinkler effector protein N-terminal domain-containing protein" evidence="4">
    <location>
        <begin position="21"/>
        <end position="464"/>
    </location>
</feature>
<name>A0AA36MQH0_9DINO</name>
<dbReference type="EMBL" id="CAUJNA010000379">
    <property type="protein sequence ID" value="CAJ1376288.1"/>
    <property type="molecule type" value="Genomic_DNA"/>
</dbReference>
<gene>
    <name evidence="6" type="ORF">EVOR1521_LOCUS5383</name>
</gene>